<name>A0A1G4AQK6_9PEZI</name>
<dbReference type="GeneID" id="34566430"/>
<reference evidence="1 2" key="1">
    <citation type="submission" date="2016-09" db="EMBL/GenBank/DDBJ databases">
        <authorList>
            <person name="Capua I."/>
            <person name="De Benedictis P."/>
            <person name="Joannis T."/>
            <person name="Lombin L.H."/>
            <person name="Cattoli G."/>
        </authorList>
    </citation>
    <scope>NUCLEOTIDE SEQUENCE [LARGE SCALE GENOMIC DNA]</scope>
    <source>
        <strain evidence="1 2">IMI 309357</strain>
    </source>
</reference>
<dbReference type="EMBL" id="MJBS01000187">
    <property type="protein sequence ID" value="OHE91385.1"/>
    <property type="molecule type" value="Genomic_DNA"/>
</dbReference>
<protein>
    <submittedName>
        <fullName evidence="1">Uncharacterized protein</fullName>
    </submittedName>
</protein>
<dbReference type="Proteomes" id="UP000176998">
    <property type="component" value="Unassembled WGS sequence"/>
</dbReference>
<evidence type="ECO:0000313" key="2">
    <source>
        <dbReference type="Proteomes" id="UP000176998"/>
    </source>
</evidence>
<gene>
    <name evidence="1" type="ORF">CORC01_13303</name>
</gene>
<comment type="caution">
    <text evidence="1">The sequence shown here is derived from an EMBL/GenBank/DDBJ whole genome shotgun (WGS) entry which is preliminary data.</text>
</comment>
<organism evidence="1 2">
    <name type="scientific">Colletotrichum orchidophilum</name>
    <dbReference type="NCBI Taxonomy" id="1209926"/>
    <lineage>
        <taxon>Eukaryota</taxon>
        <taxon>Fungi</taxon>
        <taxon>Dikarya</taxon>
        <taxon>Ascomycota</taxon>
        <taxon>Pezizomycotina</taxon>
        <taxon>Sordariomycetes</taxon>
        <taxon>Hypocreomycetidae</taxon>
        <taxon>Glomerellales</taxon>
        <taxon>Glomerellaceae</taxon>
        <taxon>Colletotrichum</taxon>
    </lineage>
</organism>
<accession>A0A1G4AQK6</accession>
<evidence type="ECO:0000313" key="1">
    <source>
        <dbReference type="EMBL" id="OHE91385.1"/>
    </source>
</evidence>
<dbReference type="AlphaFoldDB" id="A0A1G4AQK6"/>
<proteinExistence type="predicted"/>
<keyword evidence="2" id="KW-1185">Reference proteome</keyword>
<sequence>MGSRVESFTSFHWISLSASSFHSLPPVAVF</sequence>
<dbReference type="RefSeq" id="XP_022468558.1">
    <property type="nucleotide sequence ID" value="XM_022624920.1"/>
</dbReference>